<dbReference type="EMBL" id="PGVA01000031">
    <property type="protein sequence ID" value="PLR81796.1"/>
    <property type="molecule type" value="Genomic_DNA"/>
</dbReference>
<evidence type="ECO:0000313" key="2">
    <source>
        <dbReference type="EMBL" id="PLR81796.1"/>
    </source>
</evidence>
<evidence type="ECO:0000313" key="3">
    <source>
        <dbReference type="EMBL" id="PLR96743.1"/>
    </source>
</evidence>
<reference evidence="2 4" key="1">
    <citation type="submission" date="2017-11" db="EMBL/GenBank/DDBJ databases">
        <title>Comparitive Functional Genomics of Dry Heat Resistant strains isolated from the Viking Spacecraft.</title>
        <authorList>
            <person name="Seuylemezian A."/>
            <person name="Cooper K."/>
            <person name="Vaishampayan P."/>
        </authorList>
    </citation>
    <scope>NUCLEOTIDE SEQUENCE [LARGE SCALE GENOMIC DNA]</scope>
    <source>
        <strain evidence="2 4">M4.6</strain>
    </source>
</reference>
<accession>A0A2N5GK73</accession>
<dbReference type="Proteomes" id="UP000235114">
    <property type="component" value="Unassembled WGS sequence"/>
</dbReference>
<proteinExistence type="predicted"/>
<keyword evidence="1" id="KW-0472">Membrane</keyword>
<dbReference type="GO" id="GO:1990904">
    <property type="term" value="C:ribonucleoprotein complex"/>
    <property type="evidence" value="ECO:0007669"/>
    <property type="project" value="UniProtKB-KW"/>
</dbReference>
<gene>
    <name evidence="2" type="ORF">CU635_14150</name>
    <name evidence="3" type="ORF">CVD25_11430</name>
</gene>
<organism evidence="2 4">
    <name type="scientific">Bacillus canaveralius</name>
    <dbReference type="NCBI Taxonomy" id="1403243"/>
    <lineage>
        <taxon>Bacteria</taxon>
        <taxon>Bacillati</taxon>
        <taxon>Bacillota</taxon>
        <taxon>Bacilli</taxon>
        <taxon>Bacillales</taxon>
        <taxon>Bacillaceae</taxon>
        <taxon>Bacillus</taxon>
    </lineage>
</organism>
<keyword evidence="2" id="KW-0687">Ribonucleoprotein</keyword>
<feature type="transmembrane region" description="Helical" evidence="1">
    <location>
        <begin position="58"/>
        <end position="75"/>
    </location>
</feature>
<evidence type="ECO:0000256" key="1">
    <source>
        <dbReference type="SAM" id="Phobius"/>
    </source>
</evidence>
<reference evidence="3 5" key="2">
    <citation type="submission" date="2017-12" db="EMBL/GenBank/DDBJ databases">
        <title>Comparative Functional Genomics of Dry Heat Resistant strains isolated from the Viking Spacecraft.</title>
        <authorList>
            <person name="Seuylemezian A."/>
            <person name="Cooper K."/>
            <person name="Vaishampayan P."/>
        </authorList>
    </citation>
    <scope>NUCLEOTIDE SEQUENCE [LARGE SCALE GENOMIC DNA]</scope>
    <source>
        <strain evidence="3 5">ATCC 29669</strain>
    </source>
</reference>
<keyword evidence="1" id="KW-1133">Transmembrane helix</keyword>
<comment type="caution">
    <text evidence="2">The sequence shown here is derived from an EMBL/GenBank/DDBJ whole genome shotgun (WGS) entry which is preliminary data.</text>
</comment>
<dbReference type="OrthoDB" id="2628646at2"/>
<evidence type="ECO:0000313" key="4">
    <source>
        <dbReference type="Proteomes" id="UP000234951"/>
    </source>
</evidence>
<name>A0A2N5GK73_9BACI</name>
<protein>
    <submittedName>
        <fullName evidence="2">Small nuclear ribonucleoprotein</fullName>
    </submittedName>
</protein>
<sequence>MSYHVIGHRSDGSSMDGILDSMDDGGITMLVPEDVEDDDRQFGGYGRRRYRRYRRRRYPYSFFVFPFFVPFPYYYPYW</sequence>
<dbReference type="Proteomes" id="UP000234951">
    <property type="component" value="Unassembled WGS sequence"/>
</dbReference>
<dbReference type="EMBL" id="PGVD01000029">
    <property type="protein sequence ID" value="PLR96743.1"/>
    <property type="molecule type" value="Genomic_DNA"/>
</dbReference>
<evidence type="ECO:0000313" key="5">
    <source>
        <dbReference type="Proteomes" id="UP000235114"/>
    </source>
</evidence>
<keyword evidence="5" id="KW-1185">Reference proteome</keyword>
<keyword evidence="1" id="KW-0812">Transmembrane</keyword>
<dbReference type="AlphaFoldDB" id="A0A2N5GK73"/>
<dbReference type="RefSeq" id="WP_101578047.1">
    <property type="nucleotide sequence ID" value="NZ_PGVD01000029.1"/>
</dbReference>